<keyword evidence="16" id="KW-0812">Transmembrane</keyword>
<dbReference type="EC" id="2.7.13.3" evidence="4"/>
<proteinExistence type="predicted"/>
<dbReference type="InterPro" id="IPR000700">
    <property type="entry name" value="PAS-assoc_C"/>
</dbReference>
<evidence type="ECO:0000256" key="6">
    <source>
        <dbReference type="ARBA" id="ARBA00022485"/>
    </source>
</evidence>
<organism evidence="19 20">
    <name type="scientific">Desulfopila aestuarii DSM 18488</name>
    <dbReference type="NCBI Taxonomy" id="1121416"/>
    <lineage>
        <taxon>Bacteria</taxon>
        <taxon>Pseudomonadati</taxon>
        <taxon>Thermodesulfobacteriota</taxon>
        <taxon>Desulfobulbia</taxon>
        <taxon>Desulfobulbales</taxon>
        <taxon>Desulfocapsaceae</taxon>
        <taxon>Desulfopila</taxon>
    </lineage>
</organism>
<evidence type="ECO:0000256" key="16">
    <source>
        <dbReference type="SAM" id="Phobius"/>
    </source>
</evidence>
<dbReference type="Proteomes" id="UP000184603">
    <property type="component" value="Unassembled WGS sequence"/>
</dbReference>
<dbReference type="CDD" id="cd00130">
    <property type="entry name" value="PAS"/>
    <property type="match status" value="1"/>
</dbReference>
<evidence type="ECO:0000256" key="3">
    <source>
        <dbReference type="ARBA" id="ARBA00004496"/>
    </source>
</evidence>
<dbReference type="GO" id="GO:0016020">
    <property type="term" value="C:membrane"/>
    <property type="evidence" value="ECO:0007669"/>
    <property type="project" value="InterPro"/>
</dbReference>
<dbReference type="PRINTS" id="PR00344">
    <property type="entry name" value="BCTRLSENSOR"/>
</dbReference>
<dbReference type="Gene3D" id="3.30.450.20">
    <property type="entry name" value="PAS domain"/>
    <property type="match status" value="1"/>
</dbReference>
<dbReference type="GO" id="GO:0051539">
    <property type="term" value="F:4 iron, 4 sulfur cluster binding"/>
    <property type="evidence" value="ECO:0007669"/>
    <property type="project" value="UniProtKB-KW"/>
</dbReference>
<dbReference type="InterPro" id="IPR001610">
    <property type="entry name" value="PAC"/>
</dbReference>
<dbReference type="GO" id="GO:0000155">
    <property type="term" value="F:phosphorelay sensor kinase activity"/>
    <property type="evidence" value="ECO:0007669"/>
    <property type="project" value="InterPro"/>
</dbReference>
<dbReference type="InterPro" id="IPR000014">
    <property type="entry name" value="PAS"/>
</dbReference>
<dbReference type="GO" id="GO:0046983">
    <property type="term" value="F:protein dimerization activity"/>
    <property type="evidence" value="ECO:0007669"/>
    <property type="project" value="InterPro"/>
</dbReference>
<dbReference type="OrthoDB" id="5421862at2"/>
<evidence type="ECO:0000313" key="20">
    <source>
        <dbReference type="Proteomes" id="UP000184603"/>
    </source>
</evidence>
<dbReference type="STRING" id="1121416.SAMN02745220_02724"/>
<keyword evidence="7" id="KW-0963">Cytoplasm</keyword>
<dbReference type="PANTHER" id="PTHR24421:SF59">
    <property type="entry name" value="OXYGEN SENSOR HISTIDINE KINASE NREB"/>
    <property type="match status" value="1"/>
</dbReference>
<accession>A0A1M7Y972</accession>
<evidence type="ECO:0000256" key="5">
    <source>
        <dbReference type="ARBA" id="ARBA00017322"/>
    </source>
</evidence>
<keyword evidence="13" id="KW-0411">Iron-sulfur</keyword>
<dbReference type="Gene3D" id="1.20.5.1930">
    <property type="match status" value="1"/>
</dbReference>
<dbReference type="InterPro" id="IPR011712">
    <property type="entry name" value="Sig_transdc_His_kin_sub3_dim/P"/>
</dbReference>
<dbReference type="SMART" id="SM00387">
    <property type="entry name" value="HATPase_c"/>
    <property type="match status" value="1"/>
</dbReference>
<dbReference type="CDD" id="cd16917">
    <property type="entry name" value="HATPase_UhpB-NarQ-NarX-like"/>
    <property type="match status" value="1"/>
</dbReference>
<evidence type="ECO:0000256" key="7">
    <source>
        <dbReference type="ARBA" id="ARBA00022490"/>
    </source>
</evidence>
<comment type="catalytic activity">
    <reaction evidence="1">
        <text>ATP + protein L-histidine = ADP + protein N-phospho-L-histidine.</text>
        <dbReference type="EC" id="2.7.13.3"/>
    </reaction>
</comment>
<feature type="domain" description="Histidine kinase" evidence="17">
    <location>
        <begin position="244"/>
        <end position="436"/>
    </location>
</feature>
<dbReference type="PANTHER" id="PTHR24421">
    <property type="entry name" value="NITRATE/NITRITE SENSOR PROTEIN NARX-RELATED"/>
    <property type="match status" value="1"/>
</dbReference>
<evidence type="ECO:0000256" key="2">
    <source>
        <dbReference type="ARBA" id="ARBA00001966"/>
    </source>
</evidence>
<dbReference type="Gene3D" id="3.30.565.10">
    <property type="entry name" value="Histidine kinase-like ATPase, C-terminal domain"/>
    <property type="match status" value="1"/>
</dbReference>
<dbReference type="SMART" id="SM00086">
    <property type="entry name" value="PAC"/>
    <property type="match status" value="1"/>
</dbReference>
<comment type="function">
    <text evidence="14">Member of the two-component regulatory system NreB/NreC involved in the control of dissimilatory nitrate/nitrite reduction in response to oxygen. NreB functions as a direct oxygen sensor histidine kinase which is autophosphorylated, in the absence of oxygen, probably at the conserved histidine residue, and transfers its phosphate group probably to a conserved aspartate residue of NreC. NreB/NreC activates the expression of the nitrate (narGHJI) and nitrite (nir) reductase operons, as well as the putative nitrate transporter gene narT.</text>
</comment>
<evidence type="ECO:0000259" key="17">
    <source>
        <dbReference type="PROSITE" id="PS50109"/>
    </source>
</evidence>
<dbReference type="SUPFAM" id="SSF55785">
    <property type="entry name" value="PYP-like sensor domain (PAS domain)"/>
    <property type="match status" value="1"/>
</dbReference>
<gene>
    <name evidence="19" type="ORF">SAMN02745220_02724</name>
</gene>
<dbReference type="PROSITE" id="PS50109">
    <property type="entry name" value="HIS_KIN"/>
    <property type="match status" value="1"/>
</dbReference>
<dbReference type="NCBIfam" id="TIGR00229">
    <property type="entry name" value="sensory_box"/>
    <property type="match status" value="1"/>
</dbReference>
<evidence type="ECO:0000256" key="11">
    <source>
        <dbReference type="ARBA" id="ARBA00023004"/>
    </source>
</evidence>
<evidence type="ECO:0000256" key="14">
    <source>
        <dbReference type="ARBA" id="ARBA00024827"/>
    </source>
</evidence>
<dbReference type="InterPro" id="IPR003594">
    <property type="entry name" value="HATPase_dom"/>
</dbReference>
<dbReference type="InterPro" id="IPR005467">
    <property type="entry name" value="His_kinase_dom"/>
</dbReference>
<feature type="transmembrane region" description="Helical" evidence="16">
    <location>
        <begin position="12"/>
        <end position="31"/>
    </location>
</feature>
<evidence type="ECO:0000256" key="1">
    <source>
        <dbReference type="ARBA" id="ARBA00000085"/>
    </source>
</evidence>
<dbReference type="AlphaFoldDB" id="A0A1M7Y972"/>
<keyword evidence="8" id="KW-0808">Transferase</keyword>
<evidence type="ECO:0000256" key="15">
    <source>
        <dbReference type="ARBA" id="ARBA00030800"/>
    </source>
</evidence>
<evidence type="ECO:0000256" key="13">
    <source>
        <dbReference type="ARBA" id="ARBA00023014"/>
    </source>
</evidence>
<evidence type="ECO:0000256" key="8">
    <source>
        <dbReference type="ARBA" id="ARBA00022679"/>
    </source>
</evidence>
<protein>
    <recommendedName>
        <fullName evidence="5">Oxygen sensor histidine kinase NreB</fullName>
        <ecNumber evidence="4">2.7.13.3</ecNumber>
    </recommendedName>
    <alternativeName>
        <fullName evidence="15">Nitrogen regulation protein B</fullName>
    </alternativeName>
</protein>
<dbReference type="RefSeq" id="WP_073614002.1">
    <property type="nucleotide sequence ID" value="NZ_FRFE01000012.1"/>
</dbReference>
<dbReference type="Pfam" id="PF02518">
    <property type="entry name" value="HATPase_c"/>
    <property type="match status" value="1"/>
</dbReference>
<evidence type="ECO:0000313" key="19">
    <source>
        <dbReference type="EMBL" id="SHO49149.1"/>
    </source>
</evidence>
<dbReference type="Pfam" id="PF07730">
    <property type="entry name" value="HisKA_3"/>
    <property type="match status" value="1"/>
</dbReference>
<evidence type="ECO:0000256" key="12">
    <source>
        <dbReference type="ARBA" id="ARBA00023012"/>
    </source>
</evidence>
<evidence type="ECO:0000256" key="10">
    <source>
        <dbReference type="ARBA" id="ARBA00022777"/>
    </source>
</evidence>
<comment type="cofactor">
    <cofactor evidence="2">
        <name>[4Fe-4S] cluster</name>
        <dbReference type="ChEBI" id="CHEBI:49883"/>
    </cofactor>
</comment>
<dbReference type="PROSITE" id="PS50113">
    <property type="entry name" value="PAC"/>
    <property type="match status" value="1"/>
</dbReference>
<keyword evidence="16" id="KW-1133">Transmembrane helix</keyword>
<keyword evidence="20" id="KW-1185">Reference proteome</keyword>
<dbReference type="InterPro" id="IPR050482">
    <property type="entry name" value="Sensor_HK_TwoCompSys"/>
</dbReference>
<evidence type="ECO:0000256" key="4">
    <source>
        <dbReference type="ARBA" id="ARBA00012438"/>
    </source>
</evidence>
<evidence type="ECO:0000259" key="18">
    <source>
        <dbReference type="PROSITE" id="PS50113"/>
    </source>
</evidence>
<reference evidence="19 20" key="1">
    <citation type="submission" date="2016-12" db="EMBL/GenBank/DDBJ databases">
        <authorList>
            <person name="Song W.-J."/>
            <person name="Kurnit D.M."/>
        </authorList>
    </citation>
    <scope>NUCLEOTIDE SEQUENCE [LARGE SCALE GENOMIC DNA]</scope>
    <source>
        <strain evidence="19 20">DSM 18488</strain>
    </source>
</reference>
<feature type="transmembrane region" description="Helical" evidence="16">
    <location>
        <begin position="59"/>
        <end position="75"/>
    </location>
</feature>
<keyword evidence="10 19" id="KW-0418">Kinase</keyword>
<keyword evidence="11" id="KW-0408">Iron</keyword>
<dbReference type="EMBL" id="FRFE01000012">
    <property type="protein sequence ID" value="SHO49149.1"/>
    <property type="molecule type" value="Genomic_DNA"/>
</dbReference>
<keyword evidence="16" id="KW-0472">Membrane</keyword>
<sequence>MNGNSSSASAYFSSDGLVVLGVVLGAMSWGLESFIHSQIFYDQQRDFILSLLMPDRHELWMRCIIVALFVSFGFYSRKVIQALNDAREELVKVNTELVQIFDTAADGMRVIGADFSIQRANSTFLHLAGVGAMDVVGRKCHEVFQGESCHTDTCPMIRIQRGEARVEYDAVKMRQDGSRIPCIVTATPFYNSRRELVGIVEDFKDISERNKTEQALRDSHNKLHQVSTHLEMVREQERRTISREIHDELGQNLTGLLMDVQWLVRNQDATDADVDEKLTGMASLLNQTIQTVRRIASEIRPGVLDDLGLQAAIEAEADKVRDRLGILFDIVCLPEEMELDEQYRNTVFRIFKEALTNIIRHAGASRVTIRLMVAAGGVTLTVSDNGRGITEDEKRGNRSLGLASMHERAWLVGGSLRVFGEPGQGTTVFLNLPHAY</sequence>
<keyword evidence="9" id="KW-0479">Metal-binding</keyword>
<keyword evidence="6" id="KW-0004">4Fe-4S</keyword>
<name>A0A1M7Y972_9BACT</name>
<dbReference type="SUPFAM" id="SSF55874">
    <property type="entry name" value="ATPase domain of HSP90 chaperone/DNA topoisomerase II/histidine kinase"/>
    <property type="match status" value="1"/>
</dbReference>
<dbReference type="GO" id="GO:0046872">
    <property type="term" value="F:metal ion binding"/>
    <property type="evidence" value="ECO:0007669"/>
    <property type="project" value="UniProtKB-KW"/>
</dbReference>
<dbReference type="InterPro" id="IPR036890">
    <property type="entry name" value="HATPase_C_sf"/>
</dbReference>
<dbReference type="GO" id="GO:0005737">
    <property type="term" value="C:cytoplasm"/>
    <property type="evidence" value="ECO:0007669"/>
    <property type="project" value="UniProtKB-SubCell"/>
</dbReference>
<dbReference type="InterPro" id="IPR004358">
    <property type="entry name" value="Sig_transdc_His_kin-like_C"/>
</dbReference>
<dbReference type="Pfam" id="PF13426">
    <property type="entry name" value="PAS_9"/>
    <property type="match status" value="1"/>
</dbReference>
<dbReference type="InterPro" id="IPR035965">
    <property type="entry name" value="PAS-like_dom_sf"/>
</dbReference>
<comment type="subcellular location">
    <subcellularLocation>
        <location evidence="3">Cytoplasm</location>
    </subcellularLocation>
</comment>
<evidence type="ECO:0000256" key="9">
    <source>
        <dbReference type="ARBA" id="ARBA00022723"/>
    </source>
</evidence>
<keyword evidence="12" id="KW-0902">Two-component regulatory system</keyword>
<feature type="domain" description="PAC" evidence="18">
    <location>
        <begin position="164"/>
        <end position="218"/>
    </location>
</feature>